<dbReference type="GO" id="GO:0140359">
    <property type="term" value="F:ABC-type transporter activity"/>
    <property type="evidence" value="ECO:0007669"/>
    <property type="project" value="InterPro"/>
</dbReference>
<protein>
    <recommendedName>
        <fullName evidence="9">Transport permease protein</fullName>
    </recommendedName>
</protein>
<evidence type="ECO:0000259" key="10">
    <source>
        <dbReference type="PROSITE" id="PS51012"/>
    </source>
</evidence>
<evidence type="ECO:0000256" key="7">
    <source>
        <dbReference type="ARBA" id="ARBA00022989"/>
    </source>
</evidence>
<comment type="subcellular location">
    <subcellularLocation>
        <location evidence="1">Cell inner membrane</location>
        <topology evidence="1">Multi-pass membrane protein</topology>
    </subcellularLocation>
    <subcellularLocation>
        <location evidence="9">Cell membrane</location>
        <topology evidence="9">Multi-pass membrane protein</topology>
    </subcellularLocation>
</comment>
<feature type="transmembrane region" description="Helical" evidence="9">
    <location>
        <begin position="202"/>
        <end position="223"/>
    </location>
</feature>
<keyword evidence="6 9" id="KW-0812">Transmembrane</keyword>
<dbReference type="AlphaFoldDB" id="A0A2G6KI13"/>
<keyword evidence="4 9" id="KW-1003">Cell membrane</keyword>
<name>A0A2G6KI13_9BACT</name>
<evidence type="ECO:0000256" key="4">
    <source>
        <dbReference type="ARBA" id="ARBA00022475"/>
    </source>
</evidence>
<feature type="transmembrane region" description="Helical" evidence="9">
    <location>
        <begin position="258"/>
        <end position="277"/>
    </location>
</feature>
<evidence type="ECO:0000313" key="12">
    <source>
        <dbReference type="Proteomes" id="UP000230821"/>
    </source>
</evidence>
<evidence type="ECO:0000256" key="9">
    <source>
        <dbReference type="RuleBase" id="RU361157"/>
    </source>
</evidence>
<evidence type="ECO:0000256" key="1">
    <source>
        <dbReference type="ARBA" id="ARBA00004429"/>
    </source>
</evidence>
<keyword evidence="7 9" id="KW-1133">Transmembrane helix</keyword>
<comment type="caution">
    <text evidence="11">The sequence shown here is derived from an EMBL/GenBank/DDBJ whole genome shotgun (WGS) entry which is preliminary data.</text>
</comment>
<comment type="similarity">
    <text evidence="2 9">Belongs to the ABC-2 integral membrane protein family.</text>
</comment>
<feature type="transmembrane region" description="Helical" evidence="9">
    <location>
        <begin position="94"/>
        <end position="120"/>
    </location>
</feature>
<dbReference type="InterPro" id="IPR013525">
    <property type="entry name" value="ABC2_TM"/>
</dbReference>
<dbReference type="PANTHER" id="PTHR30413:SF8">
    <property type="entry name" value="TRANSPORT PERMEASE PROTEIN"/>
    <property type="match status" value="1"/>
</dbReference>
<dbReference type="PANTHER" id="PTHR30413">
    <property type="entry name" value="INNER MEMBRANE TRANSPORT PERMEASE"/>
    <property type="match status" value="1"/>
</dbReference>
<accession>A0A2G6KI13</accession>
<dbReference type="GO" id="GO:0015920">
    <property type="term" value="P:lipopolysaccharide transport"/>
    <property type="evidence" value="ECO:0007669"/>
    <property type="project" value="TreeGrafter"/>
</dbReference>
<sequence>MSFNATNATDKTESPLPVLTIQATKSWGNLALNEVWEYRDLLYFLLWREIKGRYKQMALGPLWIVLRPLFNMVLFTLIFGVVAKLPSDGVPYPIFTYTALLPWTFFAGAVMGASNSLLANRHLITKVYFPRLIVPIVSILSGLVDFSISFIILLGMMLYYGYLPGWGILLLPLYMAVAAATALTVGLWFATWIVHYHDVGEIVSYLIRGWMYATPVVYALSIIPEQWRVLYRLLNPMTDVIEGFRWALLGAGHSPDGITLLSVIWIIPLLITGAFYFRRTERTIVDIA</sequence>
<dbReference type="Pfam" id="PF01061">
    <property type="entry name" value="ABC2_membrane"/>
    <property type="match status" value="1"/>
</dbReference>
<evidence type="ECO:0000256" key="3">
    <source>
        <dbReference type="ARBA" id="ARBA00022448"/>
    </source>
</evidence>
<proteinExistence type="inferred from homology"/>
<reference evidence="11 12" key="1">
    <citation type="submission" date="2017-10" db="EMBL/GenBank/DDBJ databases">
        <title>Novel microbial diversity and functional potential in the marine mammal oral microbiome.</title>
        <authorList>
            <person name="Dudek N.K."/>
            <person name="Sun C.L."/>
            <person name="Burstein D."/>
            <person name="Kantor R.S."/>
            <person name="Aliaga Goltsman D.S."/>
            <person name="Bik E.M."/>
            <person name="Thomas B.C."/>
            <person name="Banfield J.F."/>
            <person name="Relman D.A."/>
        </authorList>
    </citation>
    <scope>NUCLEOTIDE SEQUENCE [LARGE SCALE GENOMIC DNA]</scope>
    <source>
        <strain evidence="11">DOLJORAL78_47_16</strain>
    </source>
</reference>
<dbReference type="GO" id="GO:0005886">
    <property type="term" value="C:plasma membrane"/>
    <property type="evidence" value="ECO:0007669"/>
    <property type="project" value="UniProtKB-SubCell"/>
</dbReference>
<keyword evidence="3 9" id="KW-0813">Transport</keyword>
<keyword evidence="5" id="KW-0997">Cell inner membrane</keyword>
<feature type="domain" description="ABC transmembrane type-2" evidence="10">
    <location>
        <begin position="59"/>
        <end position="280"/>
    </location>
</feature>
<dbReference type="InterPro" id="IPR047817">
    <property type="entry name" value="ABC2_TM_bact-type"/>
</dbReference>
<evidence type="ECO:0000256" key="5">
    <source>
        <dbReference type="ARBA" id="ARBA00022519"/>
    </source>
</evidence>
<dbReference type="EMBL" id="PDSK01000080">
    <property type="protein sequence ID" value="PIE34652.1"/>
    <property type="molecule type" value="Genomic_DNA"/>
</dbReference>
<evidence type="ECO:0000256" key="2">
    <source>
        <dbReference type="ARBA" id="ARBA00007783"/>
    </source>
</evidence>
<feature type="transmembrane region" description="Helical" evidence="9">
    <location>
        <begin position="166"/>
        <end position="190"/>
    </location>
</feature>
<evidence type="ECO:0000256" key="8">
    <source>
        <dbReference type="ARBA" id="ARBA00023136"/>
    </source>
</evidence>
<evidence type="ECO:0000256" key="6">
    <source>
        <dbReference type="ARBA" id="ARBA00022692"/>
    </source>
</evidence>
<keyword evidence="8 9" id="KW-0472">Membrane</keyword>
<dbReference type="PROSITE" id="PS51012">
    <property type="entry name" value="ABC_TM2"/>
    <property type="match status" value="1"/>
</dbReference>
<feature type="transmembrane region" description="Helical" evidence="9">
    <location>
        <begin position="58"/>
        <end position="82"/>
    </location>
</feature>
<feature type="transmembrane region" description="Helical" evidence="9">
    <location>
        <begin position="132"/>
        <end position="160"/>
    </location>
</feature>
<gene>
    <name evidence="11" type="ORF">CSA56_07120</name>
</gene>
<dbReference type="Proteomes" id="UP000230821">
    <property type="component" value="Unassembled WGS sequence"/>
</dbReference>
<evidence type="ECO:0000313" key="11">
    <source>
        <dbReference type="EMBL" id="PIE34652.1"/>
    </source>
</evidence>
<organism evidence="11 12">
    <name type="scientific">candidate division KSB3 bacterium</name>
    <dbReference type="NCBI Taxonomy" id="2044937"/>
    <lineage>
        <taxon>Bacteria</taxon>
        <taxon>candidate division KSB3</taxon>
    </lineage>
</organism>